<evidence type="ECO:0000259" key="3">
    <source>
        <dbReference type="PROSITE" id="PS01031"/>
    </source>
</evidence>
<dbReference type="Gene3D" id="2.60.40.790">
    <property type="match status" value="1"/>
</dbReference>
<accession>W4LVH9</accession>
<evidence type="ECO:0000256" key="2">
    <source>
        <dbReference type="RuleBase" id="RU003616"/>
    </source>
</evidence>
<dbReference type="CDD" id="cd06464">
    <property type="entry name" value="ACD_sHsps-like"/>
    <property type="match status" value="1"/>
</dbReference>
<evidence type="ECO:0000313" key="4">
    <source>
        <dbReference type="EMBL" id="ETX01367.1"/>
    </source>
</evidence>
<comment type="similarity">
    <text evidence="1 2">Belongs to the small heat shock protein (HSP20) family.</text>
</comment>
<dbReference type="AlphaFoldDB" id="W4LVH9"/>
<dbReference type="PANTHER" id="PTHR11527">
    <property type="entry name" value="HEAT-SHOCK PROTEIN 20 FAMILY MEMBER"/>
    <property type="match status" value="1"/>
</dbReference>
<feature type="domain" description="SHSP" evidence="3">
    <location>
        <begin position="37"/>
        <end position="149"/>
    </location>
</feature>
<sequence>MIQHTVWKEFDNFCRDIENMFHGLSDFPVNGSPFTHWTKGAHYPTVRLHQDEEAVVVEAVVPGVNPDSLALSVEDNTLIIAGDKPKWAGSEKAEANGNGHDERTFKRSIELPVKVDVDQTTAACVHGVLRVTMPKAQVAKARKIEVAVS</sequence>
<dbReference type="Pfam" id="PF00011">
    <property type="entry name" value="HSP20"/>
    <property type="match status" value="1"/>
</dbReference>
<comment type="caution">
    <text evidence="4">The sequence shown here is derived from an EMBL/GenBank/DDBJ whole genome shotgun (WGS) entry which is preliminary data.</text>
</comment>
<organism evidence="4 5">
    <name type="scientific">Candidatus Entotheonella gemina</name>
    <dbReference type="NCBI Taxonomy" id="1429439"/>
    <lineage>
        <taxon>Bacteria</taxon>
        <taxon>Pseudomonadati</taxon>
        <taxon>Nitrospinota/Tectimicrobiota group</taxon>
        <taxon>Candidatus Tectimicrobiota</taxon>
        <taxon>Candidatus Entotheonellia</taxon>
        <taxon>Candidatus Entotheonellales</taxon>
        <taxon>Candidatus Entotheonellaceae</taxon>
        <taxon>Candidatus Entotheonella</taxon>
    </lineage>
</organism>
<dbReference type="SUPFAM" id="SSF49764">
    <property type="entry name" value="HSP20-like chaperones"/>
    <property type="match status" value="1"/>
</dbReference>
<dbReference type="InterPro" id="IPR002068">
    <property type="entry name" value="A-crystallin/Hsp20_dom"/>
</dbReference>
<dbReference type="PROSITE" id="PS01031">
    <property type="entry name" value="SHSP"/>
    <property type="match status" value="1"/>
</dbReference>
<keyword evidence="5" id="KW-1185">Reference proteome</keyword>
<dbReference type="InterPro" id="IPR031107">
    <property type="entry name" value="Small_HSP"/>
</dbReference>
<reference evidence="4 5" key="1">
    <citation type="journal article" date="2014" name="Nature">
        <title>An environmental bacterial taxon with a large and distinct metabolic repertoire.</title>
        <authorList>
            <person name="Wilson M.C."/>
            <person name="Mori T."/>
            <person name="Ruckert C."/>
            <person name="Uria A.R."/>
            <person name="Helf M.J."/>
            <person name="Takada K."/>
            <person name="Gernert C."/>
            <person name="Steffens U.A."/>
            <person name="Heycke N."/>
            <person name="Schmitt S."/>
            <person name="Rinke C."/>
            <person name="Helfrich E.J."/>
            <person name="Brachmann A.O."/>
            <person name="Gurgui C."/>
            <person name="Wakimoto T."/>
            <person name="Kracht M."/>
            <person name="Crusemann M."/>
            <person name="Hentschel U."/>
            <person name="Abe I."/>
            <person name="Matsunaga S."/>
            <person name="Kalinowski J."/>
            <person name="Takeyama H."/>
            <person name="Piel J."/>
        </authorList>
    </citation>
    <scope>NUCLEOTIDE SEQUENCE [LARGE SCALE GENOMIC DNA]</scope>
    <source>
        <strain evidence="5">TSY2</strain>
    </source>
</reference>
<name>W4LVH9_9BACT</name>
<dbReference type="HOGENOM" id="CLU_046737_5_0_7"/>
<dbReference type="InterPro" id="IPR008978">
    <property type="entry name" value="HSP20-like_chaperone"/>
</dbReference>
<dbReference type="Proteomes" id="UP000019140">
    <property type="component" value="Unassembled WGS sequence"/>
</dbReference>
<gene>
    <name evidence="4" type="ORF">ETSY2_37340</name>
</gene>
<evidence type="ECO:0000256" key="1">
    <source>
        <dbReference type="PROSITE-ProRule" id="PRU00285"/>
    </source>
</evidence>
<evidence type="ECO:0000313" key="5">
    <source>
        <dbReference type="Proteomes" id="UP000019140"/>
    </source>
</evidence>
<proteinExistence type="inferred from homology"/>
<dbReference type="EMBL" id="AZHX01001627">
    <property type="protein sequence ID" value="ETX01367.1"/>
    <property type="molecule type" value="Genomic_DNA"/>
</dbReference>
<protein>
    <recommendedName>
        <fullName evidence="3">SHSP domain-containing protein</fullName>
    </recommendedName>
</protein>